<dbReference type="Proteomes" id="UP001497457">
    <property type="component" value="Chromosome 21rd"/>
</dbReference>
<evidence type="ECO:0000313" key="3">
    <source>
        <dbReference type="EMBL" id="CAL4980758.1"/>
    </source>
</evidence>
<name>A0ABC9AR17_9POAL</name>
<proteinExistence type="predicted"/>
<evidence type="ECO:0000256" key="1">
    <source>
        <dbReference type="SAM" id="MobiDB-lite"/>
    </source>
</evidence>
<protein>
    <submittedName>
        <fullName evidence="4">Uncharacterized protein</fullName>
    </submittedName>
</protein>
<keyword evidence="2" id="KW-0732">Signal</keyword>
<evidence type="ECO:0000313" key="5">
    <source>
        <dbReference type="Proteomes" id="UP001497457"/>
    </source>
</evidence>
<gene>
    <name evidence="3" type="ORF">URODEC1_LOCUS55815</name>
    <name evidence="4" type="ORF">URODEC1_LOCUS57354</name>
</gene>
<dbReference type="EMBL" id="OZ075131">
    <property type="protein sequence ID" value="CAL4980758.1"/>
    <property type="molecule type" value="Genomic_DNA"/>
</dbReference>
<keyword evidence="5" id="KW-1185">Reference proteome</keyword>
<evidence type="ECO:0000313" key="4">
    <source>
        <dbReference type="EMBL" id="CAL4984091.1"/>
    </source>
</evidence>
<dbReference type="EMBL" id="OZ075132">
    <property type="protein sequence ID" value="CAL4984091.1"/>
    <property type="molecule type" value="Genomic_DNA"/>
</dbReference>
<evidence type="ECO:0000256" key="2">
    <source>
        <dbReference type="SAM" id="SignalP"/>
    </source>
</evidence>
<feature type="region of interest" description="Disordered" evidence="1">
    <location>
        <begin position="88"/>
        <end position="108"/>
    </location>
</feature>
<dbReference type="Proteomes" id="UP001497457">
    <property type="component" value="Chromosome 22rd"/>
</dbReference>
<dbReference type="AlphaFoldDB" id="A0ABC9AR17"/>
<sequence length="108" mass="11352">MSSSSTKLVVVCFTLALLVASYGVAALCEEKVGIPCNSNDDNDTCRTKCLSDYDGRYTGGRCSTENAVNSCVCSKYCGAPGAEPALEKEKSRARATVKPGRRGMGVLS</sequence>
<organism evidence="4 5">
    <name type="scientific">Urochloa decumbens</name>
    <dbReference type="NCBI Taxonomy" id="240449"/>
    <lineage>
        <taxon>Eukaryota</taxon>
        <taxon>Viridiplantae</taxon>
        <taxon>Streptophyta</taxon>
        <taxon>Embryophyta</taxon>
        <taxon>Tracheophyta</taxon>
        <taxon>Spermatophyta</taxon>
        <taxon>Magnoliopsida</taxon>
        <taxon>Liliopsida</taxon>
        <taxon>Poales</taxon>
        <taxon>Poaceae</taxon>
        <taxon>PACMAD clade</taxon>
        <taxon>Panicoideae</taxon>
        <taxon>Panicodae</taxon>
        <taxon>Paniceae</taxon>
        <taxon>Melinidinae</taxon>
        <taxon>Urochloa</taxon>
    </lineage>
</organism>
<accession>A0ABC9AR17</accession>
<feature type="signal peptide" evidence="2">
    <location>
        <begin position="1"/>
        <end position="26"/>
    </location>
</feature>
<reference evidence="4" key="1">
    <citation type="submission" date="2024-10" db="EMBL/GenBank/DDBJ databases">
        <authorList>
            <person name="Ryan C."/>
        </authorList>
    </citation>
    <scope>NUCLEOTIDE SEQUENCE [LARGE SCALE GENOMIC DNA]</scope>
</reference>
<feature type="chain" id="PRO_5044721541" evidence="2">
    <location>
        <begin position="27"/>
        <end position="108"/>
    </location>
</feature>